<dbReference type="Proteomes" id="UP000284842">
    <property type="component" value="Unassembled WGS sequence"/>
</dbReference>
<name>A0A409Y9T1_9AGAR</name>
<keyword evidence="3" id="KW-1185">Reference proteome</keyword>
<dbReference type="OrthoDB" id="3262547at2759"/>
<dbReference type="InParanoid" id="A0A409Y9T1"/>
<feature type="compositionally biased region" description="Polar residues" evidence="1">
    <location>
        <begin position="293"/>
        <end position="312"/>
    </location>
</feature>
<dbReference type="AlphaFoldDB" id="A0A409Y9T1"/>
<feature type="compositionally biased region" description="Low complexity" evidence="1">
    <location>
        <begin position="386"/>
        <end position="406"/>
    </location>
</feature>
<evidence type="ECO:0000313" key="2">
    <source>
        <dbReference type="EMBL" id="PPQ99747.1"/>
    </source>
</evidence>
<dbReference type="EMBL" id="NHTK01001348">
    <property type="protein sequence ID" value="PPQ99747.1"/>
    <property type="molecule type" value="Genomic_DNA"/>
</dbReference>
<gene>
    <name evidence="2" type="ORF">CVT24_009730</name>
</gene>
<feature type="region of interest" description="Disordered" evidence="1">
    <location>
        <begin position="284"/>
        <end position="337"/>
    </location>
</feature>
<feature type="region of interest" description="Disordered" evidence="1">
    <location>
        <begin position="193"/>
        <end position="235"/>
    </location>
</feature>
<evidence type="ECO:0000256" key="1">
    <source>
        <dbReference type="SAM" id="MobiDB-lite"/>
    </source>
</evidence>
<dbReference type="STRING" id="181874.A0A409Y9T1"/>
<comment type="caution">
    <text evidence="2">The sequence shown here is derived from an EMBL/GenBank/DDBJ whole genome shotgun (WGS) entry which is preliminary data.</text>
</comment>
<feature type="compositionally biased region" description="Basic and acidic residues" evidence="1">
    <location>
        <begin position="314"/>
        <end position="333"/>
    </location>
</feature>
<proteinExistence type="predicted"/>
<evidence type="ECO:0000313" key="3">
    <source>
        <dbReference type="Proteomes" id="UP000284842"/>
    </source>
</evidence>
<reference evidence="2 3" key="1">
    <citation type="journal article" date="2018" name="Evol. Lett.">
        <title>Horizontal gene cluster transfer increased hallucinogenic mushroom diversity.</title>
        <authorList>
            <person name="Reynolds H.T."/>
            <person name="Vijayakumar V."/>
            <person name="Gluck-Thaler E."/>
            <person name="Korotkin H.B."/>
            <person name="Matheny P.B."/>
            <person name="Slot J.C."/>
        </authorList>
    </citation>
    <scope>NUCLEOTIDE SEQUENCE [LARGE SCALE GENOMIC DNA]</scope>
    <source>
        <strain evidence="2 3">2629</strain>
    </source>
</reference>
<accession>A0A409Y9T1</accession>
<sequence length="488" mass="54162">MTITTLSDHIDAFTRHTRSINSSASQISNKSLHSSLFTRAVLNTHLGDLIRDIDPSELGLFTLTGPQNQQNYEKDTQQQHEIKRTEFTGATPLRRNPHRRDEKQSIEPEVYARAALKYVEQYQPIRPMPRAYDQIVSILNRLNDVRQKIDAFNSDLNKQPQENIPKEPLSSKAQIEQEEQRIRELQQRIAELNKKKDAAQKRRTASLKPSTLLEKKLPPTSPQEDNFWNTPIGPSRTLRFTESDNLMDEQVNLGDISTASFGSPTVRLADLAGLQGPIFQSTVAATATREDTPTLTEVNSEPGTSESFPETSESQDKASEPVEAPSPKRRETPLKASGPKKIRVNIELERIITKIISTMGNILLPEHRNTQGSPPVADIVAHLQQLASQSPQPDSPSTSAASTVSTDITGRPSVQDILTAHLFTTLISATPNHSMALSKVKENVQLKIKSCGPLAAGQTNTRILYGCVAKRLLKIDRGGGEQIVRFDI</sequence>
<organism evidence="2 3">
    <name type="scientific">Panaeolus cyanescens</name>
    <dbReference type="NCBI Taxonomy" id="181874"/>
    <lineage>
        <taxon>Eukaryota</taxon>
        <taxon>Fungi</taxon>
        <taxon>Dikarya</taxon>
        <taxon>Basidiomycota</taxon>
        <taxon>Agaricomycotina</taxon>
        <taxon>Agaricomycetes</taxon>
        <taxon>Agaricomycetidae</taxon>
        <taxon>Agaricales</taxon>
        <taxon>Agaricineae</taxon>
        <taxon>Galeropsidaceae</taxon>
        <taxon>Panaeolus</taxon>
    </lineage>
</organism>
<feature type="region of interest" description="Disordered" evidence="1">
    <location>
        <begin position="153"/>
        <end position="179"/>
    </location>
</feature>
<feature type="region of interest" description="Disordered" evidence="1">
    <location>
        <begin position="386"/>
        <end position="407"/>
    </location>
</feature>
<protein>
    <submittedName>
        <fullName evidence="2">Uncharacterized protein</fullName>
    </submittedName>
</protein>